<sequence length="953" mass="105041">MRNPGETAFSATSPPIFLDLKMSEQLDMDPDFEFFDSTALDSANTPSQFVDDIGPDTTSQFLTNLLSPKNQNHFERTHSLENGCQPSLSTSLLDSPAGSYQDSSSESTDYPRKSSSASLTSGLTPGDIMMGDDTALMGRWKTMLNGDESNKLQGIIDGCINPSAVNTSFLNESNFDQDISFGSSASSPSFKAGISGTLSPEISTIKSSAPKQSIKLNKFKSEKTSTQHKVIPPAKRNTSATSREVSPLSAMMSNHDSSPTFFPSPSPCTANLCNKDYANNCIFNNETNIPKWAMNLEVFQNHGFPSSHSTQHINPMIAHSRPPMTYPLQSKLTIHPTPLKSRVETQIPIKMTLFPLPPGITKLHLPTHTISKPKLLAKPKLERSPDTLELHTSLVCTSAMLNPELRKRAFERAAASSSCNPISPKEEQEEICSDEDDENKPINGGEVKICGGCIIRERKRAARKKAKKMEEEESWQKYETQRVIVFNTHELKDWQVPSQYLPSELIGDHPEPYVPEGAMQVDAPMRIACYCRHQNEKTGFQVIFTLKDYQDNLIAQAITSSIMITDDHKTSTIPSTNTQTSGNNDYMSGSCQFSEASYDVGNPSVGNQNLFRTSYSSSDLHSMQQRSLSLEMPAPSSTGNSPRLSNSNSVSVTPRISRQTSPSAYQGPLSKKRKSSSGTKFPSTLAMTRLESADSNIKSTTTSTIPSPFTPSFPSFPGAPDQHFNLTNNMQNISSNLNGPPTPNSISQIYSQVNKSQSMENLVIQPMYNTPASAIMSRTSSPNEVRLESYQRQQAQLDQAVSNGFYGIPMNLNTHRPPTIHKMIPSEGPKAGGIEVTCLGIGFVQGLEVMFGDIKATTTTFWGETSLVCLLPPSPFAGNYPVTFKHQHQQQQIQPYALPAPKQQTLFKYVDDDELQILRTALSMLGHKMTGKMEDVRELARRIVRECCDWLVP</sequence>
<feature type="region of interest" description="Disordered" evidence="1">
    <location>
        <begin position="80"/>
        <end position="130"/>
    </location>
</feature>
<feature type="region of interest" description="Disordered" evidence="1">
    <location>
        <begin position="221"/>
        <end position="244"/>
    </location>
</feature>
<comment type="caution">
    <text evidence="3">The sequence shown here is derived from an EMBL/GenBank/DDBJ whole genome shotgun (WGS) entry which is preliminary data.</text>
</comment>
<name>A0A0B1P543_UNCNE</name>
<accession>A0A0B1P543</accession>
<dbReference type="InterPro" id="IPR014756">
    <property type="entry name" value="Ig_E-set"/>
</dbReference>
<dbReference type="AlphaFoldDB" id="A0A0B1P543"/>
<dbReference type="Pfam" id="PF01833">
    <property type="entry name" value="TIG"/>
    <property type="match status" value="1"/>
</dbReference>
<dbReference type="InterPro" id="IPR057962">
    <property type="entry name" value="SPT23_MGA2_DBD"/>
</dbReference>
<organism evidence="3 4">
    <name type="scientific">Uncinula necator</name>
    <name type="common">Grape powdery mildew</name>
    <dbReference type="NCBI Taxonomy" id="52586"/>
    <lineage>
        <taxon>Eukaryota</taxon>
        <taxon>Fungi</taxon>
        <taxon>Dikarya</taxon>
        <taxon>Ascomycota</taxon>
        <taxon>Pezizomycotina</taxon>
        <taxon>Leotiomycetes</taxon>
        <taxon>Erysiphales</taxon>
        <taxon>Erysiphaceae</taxon>
        <taxon>Erysiphe</taxon>
    </lineage>
</organism>
<dbReference type="HOGENOM" id="CLU_002768_0_0_1"/>
<gene>
    <name evidence="3" type="ORF">EV44_g2550</name>
</gene>
<protein>
    <submittedName>
        <fullName evidence="3">Putative ankyrin repeat protein</fullName>
    </submittedName>
</protein>
<evidence type="ECO:0000259" key="2">
    <source>
        <dbReference type="SMART" id="SM00429"/>
    </source>
</evidence>
<feature type="domain" description="IPT/TIG" evidence="2">
    <location>
        <begin position="817"/>
        <end position="910"/>
    </location>
</feature>
<dbReference type="InterPro" id="IPR013783">
    <property type="entry name" value="Ig-like_fold"/>
</dbReference>
<feature type="compositionally biased region" description="Polar residues" evidence="1">
    <location>
        <begin position="635"/>
        <end position="664"/>
    </location>
</feature>
<dbReference type="STRING" id="52586.A0A0B1P543"/>
<dbReference type="Gene3D" id="2.60.40.10">
    <property type="entry name" value="Immunoglobulins"/>
    <property type="match status" value="1"/>
</dbReference>
<feature type="compositionally biased region" description="Polar residues" evidence="1">
    <location>
        <begin position="724"/>
        <end position="737"/>
    </location>
</feature>
<feature type="compositionally biased region" description="Polar residues" evidence="1">
    <location>
        <begin position="616"/>
        <end position="628"/>
    </location>
</feature>
<keyword evidence="4" id="KW-1185">Reference proteome</keyword>
<evidence type="ECO:0000313" key="4">
    <source>
        <dbReference type="Proteomes" id="UP000030854"/>
    </source>
</evidence>
<dbReference type="EMBL" id="JNVN01002606">
    <property type="protein sequence ID" value="KHJ31774.1"/>
    <property type="molecule type" value="Genomic_DNA"/>
</dbReference>
<reference evidence="3 4" key="1">
    <citation type="journal article" date="2014" name="BMC Genomics">
        <title>Adaptive genomic structural variation in the grape powdery mildew pathogen, Erysiphe necator.</title>
        <authorList>
            <person name="Jones L."/>
            <person name="Riaz S."/>
            <person name="Morales-Cruz A."/>
            <person name="Amrine K.C."/>
            <person name="McGuire B."/>
            <person name="Gubler W.D."/>
            <person name="Walker M.A."/>
            <person name="Cantu D."/>
        </authorList>
    </citation>
    <scope>NUCLEOTIDE SEQUENCE [LARGE SCALE GENOMIC DNA]</scope>
    <source>
        <strain evidence="4">c</strain>
    </source>
</reference>
<feature type="compositionally biased region" description="Low complexity" evidence="1">
    <location>
        <begin position="699"/>
        <end position="716"/>
    </location>
</feature>
<evidence type="ECO:0000256" key="1">
    <source>
        <dbReference type="SAM" id="MobiDB-lite"/>
    </source>
</evidence>
<dbReference type="Pfam" id="PF25603">
    <property type="entry name" value="SPT23_MGA2_DBD"/>
    <property type="match status" value="1"/>
</dbReference>
<dbReference type="Proteomes" id="UP000030854">
    <property type="component" value="Unassembled WGS sequence"/>
</dbReference>
<feature type="region of interest" description="Disordered" evidence="1">
    <location>
        <begin position="616"/>
        <end position="737"/>
    </location>
</feature>
<dbReference type="InterPro" id="IPR002909">
    <property type="entry name" value="IPT_dom"/>
</dbReference>
<dbReference type="CDD" id="cd00102">
    <property type="entry name" value="IPT"/>
    <property type="match status" value="1"/>
</dbReference>
<feature type="compositionally biased region" description="Polar residues" evidence="1">
    <location>
        <begin position="676"/>
        <end position="686"/>
    </location>
</feature>
<dbReference type="SUPFAM" id="SSF81296">
    <property type="entry name" value="E set domains"/>
    <property type="match status" value="1"/>
</dbReference>
<dbReference type="OMA" id="SYMTIPN"/>
<proteinExistence type="predicted"/>
<feature type="compositionally biased region" description="Polar residues" evidence="1">
    <location>
        <begin position="80"/>
        <end position="123"/>
    </location>
</feature>
<evidence type="ECO:0000313" key="3">
    <source>
        <dbReference type="EMBL" id="KHJ31774.1"/>
    </source>
</evidence>
<dbReference type="SMART" id="SM00429">
    <property type="entry name" value="IPT"/>
    <property type="match status" value="1"/>
</dbReference>